<dbReference type="SMART" id="SM00631">
    <property type="entry name" value="Zn_pept"/>
    <property type="match status" value="1"/>
</dbReference>
<evidence type="ECO:0000256" key="1">
    <source>
        <dbReference type="ARBA" id="ARBA00001947"/>
    </source>
</evidence>
<keyword evidence="10" id="KW-1185">Reference proteome</keyword>
<keyword evidence="7" id="KW-0472">Membrane</keyword>
<dbReference type="Pfam" id="PF00246">
    <property type="entry name" value="Peptidase_M14"/>
    <property type="match status" value="1"/>
</dbReference>
<evidence type="ECO:0000256" key="3">
    <source>
        <dbReference type="ARBA" id="ARBA00022670"/>
    </source>
</evidence>
<evidence type="ECO:0000256" key="6">
    <source>
        <dbReference type="ARBA" id="ARBA00023049"/>
    </source>
</evidence>
<dbReference type="PANTHER" id="PTHR11705">
    <property type="entry name" value="PROTEASE FAMILY M14 CARBOXYPEPTIDASE A,B"/>
    <property type="match status" value="1"/>
</dbReference>
<comment type="caution">
    <text evidence="9">The sequence shown here is derived from an EMBL/GenBank/DDBJ whole genome shotgun (WGS) entry which is preliminary data.</text>
</comment>
<reference evidence="9" key="1">
    <citation type="submission" date="2020-11" db="EMBL/GenBank/DDBJ databases">
        <authorList>
            <person name="Whiteford S."/>
        </authorList>
    </citation>
    <scope>NUCLEOTIDE SEQUENCE</scope>
</reference>
<sequence>MLLQIKIYAIAILYALGAIFMLLFPPRNFLRSGAKLSALRSSSAGLTYDHYLSHQEILDLCERISKTDPDLANMVELEPRTAQNRTITALELRSLDGMAWGVPNALLELADRLLHDSNYQAPFFNDYDWYLIPLANPDGLTFTQAIRDNQPVNASTWSANLTAREGTRPDAWHKNMEKEDSHPCFGVRVNRNFAYHWQDDHAHRPDRCSQAFPGPRPFSAREAQAVRSYVDRLDRRVQLAVHLQPSYEAKKDLLLYPWRYTLHAQSNQHTLQAIGERAARHSRLPDGRIYEVHQGSAERVVAGSLSDYLSGVVGAELVYLLQPHHQLYPNYTDTDVLALLAHQGSSERVVAGSLSDYLSGVVGAELVYLLQPHHQLYPNYTDTDVLESFVNRAMLAILSLVRAWRKSEKTNTLSFFGTEVEF</sequence>
<comment type="similarity">
    <text evidence="2">Belongs to the peptidase M14 family.</text>
</comment>
<evidence type="ECO:0000256" key="2">
    <source>
        <dbReference type="ARBA" id="ARBA00005988"/>
    </source>
</evidence>
<keyword evidence="3" id="KW-0645">Protease</keyword>
<evidence type="ECO:0000256" key="4">
    <source>
        <dbReference type="ARBA" id="ARBA00022801"/>
    </source>
</evidence>
<proteinExistence type="inferred from homology"/>
<evidence type="ECO:0000313" key="9">
    <source>
        <dbReference type="EMBL" id="CAG9133365.1"/>
    </source>
</evidence>
<evidence type="ECO:0000259" key="8">
    <source>
        <dbReference type="SMART" id="SM00631"/>
    </source>
</evidence>
<evidence type="ECO:0000256" key="5">
    <source>
        <dbReference type="ARBA" id="ARBA00022833"/>
    </source>
</evidence>
<accession>A0A8S4FXS1</accession>
<keyword evidence="6" id="KW-0482">Metalloprotease</keyword>
<feature type="domain" description="Peptidase M14" evidence="8">
    <location>
        <begin position="51"/>
        <end position="333"/>
    </location>
</feature>
<evidence type="ECO:0000256" key="7">
    <source>
        <dbReference type="SAM" id="Phobius"/>
    </source>
</evidence>
<dbReference type="PANTHER" id="PTHR11705:SF143">
    <property type="entry name" value="SLL0236 PROTEIN"/>
    <property type="match status" value="1"/>
</dbReference>
<evidence type="ECO:0000313" key="10">
    <source>
        <dbReference type="Proteomes" id="UP000653454"/>
    </source>
</evidence>
<dbReference type="GO" id="GO:0006508">
    <property type="term" value="P:proteolysis"/>
    <property type="evidence" value="ECO:0007669"/>
    <property type="project" value="UniProtKB-KW"/>
</dbReference>
<dbReference type="EMBL" id="CAJHNJ030000060">
    <property type="protein sequence ID" value="CAG9133365.1"/>
    <property type="molecule type" value="Genomic_DNA"/>
</dbReference>
<dbReference type="InterPro" id="IPR000834">
    <property type="entry name" value="Peptidase_M14"/>
</dbReference>
<feature type="transmembrane region" description="Helical" evidence="7">
    <location>
        <begin position="7"/>
        <end position="24"/>
    </location>
</feature>
<dbReference type="GO" id="GO:0004181">
    <property type="term" value="F:metallocarboxypeptidase activity"/>
    <property type="evidence" value="ECO:0007669"/>
    <property type="project" value="InterPro"/>
</dbReference>
<protein>
    <submittedName>
        <fullName evidence="9">(diamondback moth) hypothetical protein</fullName>
    </submittedName>
</protein>
<name>A0A8S4FXS1_PLUXY</name>
<keyword evidence="7" id="KW-1133">Transmembrane helix</keyword>
<keyword evidence="4" id="KW-0378">Hydrolase</keyword>
<keyword evidence="7" id="KW-0812">Transmembrane</keyword>
<dbReference type="GO" id="GO:0008270">
    <property type="term" value="F:zinc ion binding"/>
    <property type="evidence" value="ECO:0007669"/>
    <property type="project" value="InterPro"/>
</dbReference>
<keyword evidence="5" id="KW-0862">Zinc</keyword>
<dbReference type="GO" id="GO:0005615">
    <property type="term" value="C:extracellular space"/>
    <property type="evidence" value="ECO:0007669"/>
    <property type="project" value="TreeGrafter"/>
</dbReference>
<organism evidence="9 10">
    <name type="scientific">Plutella xylostella</name>
    <name type="common">Diamondback moth</name>
    <name type="synonym">Plutella maculipennis</name>
    <dbReference type="NCBI Taxonomy" id="51655"/>
    <lineage>
        <taxon>Eukaryota</taxon>
        <taxon>Metazoa</taxon>
        <taxon>Ecdysozoa</taxon>
        <taxon>Arthropoda</taxon>
        <taxon>Hexapoda</taxon>
        <taxon>Insecta</taxon>
        <taxon>Pterygota</taxon>
        <taxon>Neoptera</taxon>
        <taxon>Endopterygota</taxon>
        <taxon>Lepidoptera</taxon>
        <taxon>Glossata</taxon>
        <taxon>Ditrysia</taxon>
        <taxon>Yponomeutoidea</taxon>
        <taxon>Plutellidae</taxon>
        <taxon>Plutella</taxon>
    </lineage>
</organism>
<gene>
    <name evidence="9" type="ORF">PLXY2_LOCUS11612</name>
</gene>
<dbReference type="AlphaFoldDB" id="A0A8S4FXS1"/>
<dbReference type="Proteomes" id="UP000653454">
    <property type="component" value="Unassembled WGS sequence"/>
</dbReference>
<dbReference type="SUPFAM" id="SSF53187">
    <property type="entry name" value="Zn-dependent exopeptidases"/>
    <property type="match status" value="1"/>
</dbReference>
<comment type="cofactor">
    <cofactor evidence="1">
        <name>Zn(2+)</name>
        <dbReference type="ChEBI" id="CHEBI:29105"/>
    </cofactor>
</comment>
<dbReference type="Gene3D" id="3.40.630.10">
    <property type="entry name" value="Zn peptidases"/>
    <property type="match status" value="1"/>
</dbReference>